<dbReference type="EMBL" id="JAJJMA010247146">
    <property type="protein sequence ID" value="MCL7043480.1"/>
    <property type="molecule type" value="Genomic_DNA"/>
</dbReference>
<keyword evidence="3" id="KW-1185">Reference proteome</keyword>
<sequence>NMLTSTSPFGQPSTSPFAPKPFGTTNQFGTQTGCFATPAFGAPTASASVAATTPAFGSQPTLAFGVATTPAFGSQPTPAFGTATTPAFGSQPTLGCKYAGIWPNEFWI</sequence>
<feature type="region of interest" description="Disordered" evidence="1">
    <location>
        <begin position="1"/>
        <end position="25"/>
    </location>
</feature>
<feature type="non-terminal residue" evidence="2">
    <location>
        <position position="108"/>
    </location>
</feature>
<feature type="compositionally biased region" description="Polar residues" evidence="1">
    <location>
        <begin position="1"/>
        <end position="16"/>
    </location>
</feature>
<organism evidence="2 3">
    <name type="scientific">Papaver nudicaule</name>
    <name type="common">Iceland poppy</name>
    <dbReference type="NCBI Taxonomy" id="74823"/>
    <lineage>
        <taxon>Eukaryota</taxon>
        <taxon>Viridiplantae</taxon>
        <taxon>Streptophyta</taxon>
        <taxon>Embryophyta</taxon>
        <taxon>Tracheophyta</taxon>
        <taxon>Spermatophyta</taxon>
        <taxon>Magnoliopsida</taxon>
        <taxon>Ranunculales</taxon>
        <taxon>Papaveraceae</taxon>
        <taxon>Papaveroideae</taxon>
        <taxon>Papaver</taxon>
    </lineage>
</organism>
<evidence type="ECO:0008006" key="4">
    <source>
        <dbReference type="Google" id="ProtNLM"/>
    </source>
</evidence>
<evidence type="ECO:0000256" key="1">
    <source>
        <dbReference type="SAM" id="MobiDB-lite"/>
    </source>
</evidence>
<protein>
    <recommendedName>
        <fullName evidence="4">Nuclear pore complex protein</fullName>
    </recommendedName>
</protein>
<name>A0AA41VLS3_PAPNU</name>
<feature type="non-terminal residue" evidence="2">
    <location>
        <position position="1"/>
    </location>
</feature>
<proteinExistence type="predicted"/>
<gene>
    <name evidence="2" type="ORF">MKW94_029559</name>
</gene>
<comment type="caution">
    <text evidence="2">The sequence shown here is derived from an EMBL/GenBank/DDBJ whole genome shotgun (WGS) entry which is preliminary data.</text>
</comment>
<accession>A0AA41VLS3</accession>
<evidence type="ECO:0000313" key="2">
    <source>
        <dbReference type="EMBL" id="MCL7043480.1"/>
    </source>
</evidence>
<dbReference type="Proteomes" id="UP001177140">
    <property type="component" value="Unassembled WGS sequence"/>
</dbReference>
<dbReference type="AlphaFoldDB" id="A0AA41VLS3"/>
<evidence type="ECO:0000313" key="3">
    <source>
        <dbReference type="Proteomes" id="UP001177140"/>
    </source>
</evidence>
<reference evidence="2" key="1">
    <citation type="submission" date="2022-03" db="EMBL/GenBank/DDBJ databases">
        <title>A functionally conserved STORR gene fusion in Papaver species that diverged 16.8 million years ago.</title>
        <authorList>
            <person name="Catania T."/>
        </authorList>
    </citation>
    <scope>NUCLEOTIDE SEQUENCE</scope>
    <source>
        <strain evidence="2">S-191538</strain>
    </source>
</reference>